<protein>
    <recommendedName>
        <fullName evidence="3">Glucuronate isomerase</fullName>
    </recommendedName>
</protein>
<dbReference type="SUPFAM" id="SSF51556">
    <property type="entry name" value="Metallo-dependent hydrolases"/>
    <property type="match status" value="1"/>
</dbReference>
<feature type="non-terminal residue" evidence="1">
    <location>
        <position position="36"/>
    </location>
</feature>
<organism evidence="1 2">
    <name type="scientific">Vibrio alginolyticus</name>
    <dbReference type="NCBI Taxonomy" id="663"/>
    <lineage>
        <taxon>Bacteria</taxon>
        <taxon>Pseudomonadati</taxon>
        <taxon>Pseudomonadota</taxon>
        <taxon>Gammaproteobacteria</taxon>
        <taxon>Vibrionales</taxon>
        <taxon>Vibrionaceae</taxon>
        <taxon>Vibrio</taxon>
    </lineage>
</organism>
<evidence type="ECO:0000313" key="2">
    <source>
        <dbReference type="Proteomes" id="UP000565155"/>
    </source>
</evidence>
<dbReference type="GO" id="GO:0006064">
    <property type="term" value="P:glucuronate catabolic process"/>
    <property type="evidence" value="ECO:0007669"/>
    <property type="project" value="InterPro"/>
</dbReference>
<evidence type="ECO:0000313" key="1">
    <source>
        <dbReference type="EMBL" id="NMR77116.1"/>
    </source>
</evidence>
<dbReference type="UniPathway" id="UPA00246"/>
<name>A0A7Y0N292_VIBAL</name>
<gene>
    <name evidence="1" type="ORF">HKB35_26410</name>
</gene>
<proteinExistence type="predicted"/>
<dbReference type="InterPro" id="IPR003766">
    <property type="entry name" value="Uronate_isomerase"/>
</dbReference>
<sequence length="36" mass="4493">MKNFLCEDFLLSNETARRLYHEHAFHQPIYDYHCHL</sequence>
<evidence type="ECO:0008006" key="3">
    <source>
        <dbReference type="Google" id="ProtNLM"/>
    </source>
</evidence>
<dbReference type="GO" id="GO:0008880">
    <property type="term" value="F:glucuronate isomerase activity"/>
    <property type="evidence" value="ECO:0007669"/>
    <property type="project" value="InterPro"/>
</dbReference>
<accession>A0A7Y0N292</accession>
<dbReference type="AlphaFoldDB" id="A0A7Y0N292"/>
<dbReference type="Gene3D" id="3.20.20.140">
    <property type="entry name" value="Metal-dependent hydrolases"/>
    <property type="match status" value="1"/>
</dbReference>
<comment type="caution">
    <text evidence="1">The sequence shown here is derived from an EMBL/GenBank/DDBJ whole genome shotgun (WGS) entry which is preliminary data.</text>
</comment>
<dbReference type="Pfam" id="PF02614">
    <property type="entry name" value="UxaC"/>
    <property type="match status" value="1"/>
</dbReference>
<dbReference type="EMBL" id="JABCMA010000452">
    <property type="protein sequence ID" value="NMR77116.1"/>
    <property type="molecule type" value="Genomic_DNA"/>
</dbReference>
<dbReference type="InterPro" id="IPR032466">
    <property type="entry name" value="Metal_Hydrolase"/>
</dbReference>
<dbReference type="Proteomes" id="UP000565155">
    <property type="component" value="Unassembled WGS sequence"/>
</dbReference>
<reference evidence="1 2" key="1">
    <citation type="submission" date="2020-04" db="EMBL/GenBank/DDBJ databases">
        <title>Whole-genome sequencing of Vibrio spp. from China reveals different genetic environments of blaCTX-M-14 among diverse lineages.</title>
        <authorList>
            <person name="Zheng Z."/>
            <person name="Ye L."/>
            <person name="Chen S."/>
        </authorList>
    </citation>
    <scope>NUCLEOTIDE SEQUENCE [LARGE SCALE GENOMIC DNA]</scope>
    <source>
        <strain evidence="1 2">Vb1636</strain>
    </source>
</reference>
<dbReference type="RefSeq" id="WP_140324724.1">
    <property type="nucleotide sequence ID" value="NZ_JABCMA010000452.1"/>
</dbReference>